<dbReference type="RefSeq" id="WP_008825317.1">
    <property type="nucleotide sequence ID" value="NZ_AFNU02000005.1"/>
</dbReference>
<reference evidence="3 4" key="1">
    <citation type="journal article" date="2011" name="J. Bacteriol.">
        <title>Genome sequence of Haloplasma contractile, an unusual contractile bacterium from a deep-sea anoxic brine lake.</title>
        <authorList>
            <person name="Antunes A."/>
            <person name="Alam I."/>
            <person name="El Dorry H."/>
            <person name="Siam R."/>
            <person name="Robertson A."/>
            <person name="Bajic V.B."/>
            <person name="Stingl U."/>
        </authorList>
    </citation>
    <scope>NUCLEOTIDE SEQUENCE [LARGE SCALE GENOMIC DNA]</scope>
    <source>
        <strain evidence="3 4">SSD-17B</strain>
    </source>
</reference>
<feature type="domain" description="GRAM" evidence="2">
    <location>
        <begin position="63"/>
        <end position="155"/>
    </location>
</feature>
<dbReference type="Pfam" id="PF02893">
    <property type="entry name" value="GRAM"/>
    <property type="match status" value="1"/>
</dbReference>
<keyword evidence="1" id="KW-0812">Transmembrane</keyword>
<dbReference type="Gene3D" id="2.30.29.30">
    <property type="entry name" value="Pleckstrin-homology domain (PH domain)/Phosphotyrosine-binding domain (PTB)"/>
    <property type="match status" value="1"/>
</dbReference>
<organism evidence="3 4">
    <name type="scientific">Haloplasma contractile SSD-17B</name>
    <dbReference type="NCBI Taxonomy" id="1033810"/>
    <lineage>
        <taxon>Bacteria</taxon>
        <taxon>Bacillati</taxon>
        <taxon>Mycoplasmatota</taxon>
        <taxon>Mollicutes</taxon>
        <taxon>Haloplasmatales</taxon>
        <taxon>Haloplasmataceae</taxon>
        <taxon>Haloplasma</taxon>
    </lineage>
</organism>
<proteinExistence type="predicted"/>
<dbReference type="InParanoid" id="U2FHJ7"/>
<dbReference type="InterPro" id="IPR004182">
    <property type="entry name" value="GRAM"/>
</dbReference>
<feature type="transmembrane region" description="Helical" evidence="1">
    <location>
        <begin position="12"/>
        <end position="34"/>
    </location>
</feature>
<dbReference type="AlphaFoldDB" id="U2FHJ7"/>
<evidence type="ECO:0000256" key="1">
    <source>
        <dbReference type="SAM" id="Phobius"/>
    </source>
</evidence>
<gene>
    <name evidence="3" type="ORF">HLPCO_001837</name>
</gene>
<feature type="transmembrane region" description="Helical" evidence="1">
    <location>
        <begin position="40"/>
        <end position="60"/>
    </location>
</feature>
<evidence type="ECO:0000313" key="3">
    <source>
        <dbReference type="EMBL" id="ERJ12310.1"/>
    </source>
</evidence>
<keyword evidence="1" id="KW-1133">Transmembrane helix</keyword>
<dbReference type="OrthoDB" id="2085436at2"/>
<dbReference type="InterPro" id="IPR011993">
    <property type="entry name" value="PH-like_dom_sf"/>
</dbReference>
<keyword evidence="4" id="KW-1185">Reference proteome</keyword>
<name>U2FHJ7_9MOLU</name>
<dbReference type="Proteomes" id="UP000005707">
    <property type="component" value="Unassembled WGS sequence"/>
</dbReference>
<protein>
    <recommendedName>
        <fullName evidence="2">GRAM domain-containing protein</fullName>
    </recommendedName>
</protein>
<reference evidence="3 4" key="2">
    <citation type="journal article" date="2013" name="PLoS ONE">
        <title>INDIGO - INtegrated Data Warehouse of MIcrobial GenOmes with Examples from the Red Sea Extremophiles.</title>
        <authorList>
            <person name="Alam I."/>
            <person name="Antunes A."/>
            <person name="Kamau A.A."/>
            <person name="Ba Alawi W."/>
            <person name="Kalkatawi M."/>
            <person name="Stingl U."/>
            <person name="Bajic V.B."/>
        </authorList>
    </citation>
    <scope>NUCLEOTIDE SEQUENCE [LARGE SCALE GENOMIC DNA]</scope>
    <source>
        <strain evidence="3 4">SSD-17B</strain>
    </source>
</reference>
<dbReference type="EMBL" id="AFNU02000005">
    <property type="protein sequence ID" value="ERJ12310.1"/>
    <property type="molecule type" value="Genomic_DNA"/>
</dbReference>
<dbReference type="eggNOG" id="ENOG5032T4Z">
    <property type="taxonomic scope" value="Bacteria"/>
</dbReference>
<keyword evidence="1" id="KW-0472">Membrane</keyword>
<comment type="caution">
    <text evidence="3">The sequence shown here is derived from an EMBL/GenBank/DDBJ whole genome shotgun (WGS) entry which is preliminary data.</text>
</comment>
<sequence>MMNVNDSNFKFFIRTFLLSGIPFGSIMSIFYMISDGFFDGIGRGILGGIFFGFLMALFNLRQRKKFKNYIEDVLDTETVIYDGEASSLKRFEAVGGWLFLTSDSLLFKSHKLNIQTHETEIDIREIATVTTGKTLKIVPNKLIIEKIDGKTLKFTVNNRKVWVEKISELIN</sequence>
<evidence type="ECO:0000313" key="4">
    <source>
        <dbReference type="Proteomes" id="UP000005707"/>
    </source>
</evidence>
<evidence type="ECO:0000259" key="2">
    <source>
        <dbReference type="Pfam" id="PF02893"/>
    </source>
</evidence>
<accession>U2FHJ7</accession>